<feature type="transmembrane region" description="Helical" evidence="6">
    <location>
        <begin position="303"/>
        <end position="322"/>
    </location>
</feature>
<sequence length="863" mass="91800">MDKPHPTSETTGAAASVLALLDRSRHVLVAVFALLVSALLLHTLRGLLAELRLADVVAAVRATPPDALGWAVLATALSFAALSGYDHSALRYAGARVAYRIVAPTSFIAYALGNAIGVGVLTGGAVRMRLYAAAGVEAGLIARAIAFNAVAFGLGIAAVGAVALLWGADAVAPVLHVPALLLRLLAAAVLATVAGLLWLCARSGEYRLFGRVRITLPGFGLAAQQLLFSALDIVGAALVLWVLLPPGAVAFSVFLGFFSIAVLLGVISHVPGGMGVFEAVMLIALSGHVPAEQLAAALVLYRLIYFALPLLLALALLVGFELRQGTGAPVVRAAASLAPLGLAAFTLVVGVMLLLSGATPATDSATAWLAQYVPLSLVEASHFLGSIAGVLLLFVARGMLQRLDAAWWAGLLLALFALVLAIPKGIALSEAVMLTLLAAALALSRRQFTRKASLFAQPFSPGWLLAIAAILAASTALLFFAYRDVEYTHQLWWQFEFDGHAPRSLRAQVAVALVALLLATWRLFRPHAAAPPLPDAAALARAEAIVRQQPSAEAGLALVGDKALLFSKSQRAFVMFGRRARSWIALFDPVGPPEEWSELIWSFLEQARAAGCRAAFYQVRPQHLSLYLDAGLQLYKLGEYAYVPLPDFSLQGKSRAKLRHALSRAEREGLSCEIIPPGAAAAVLPALRAVSDAWLAEQQTAEKGFSLGSFDPAYLRRVPLALVRQHGEIIAFASLLTTKIGLEASVDLMRHRPGVPPGTMDFLFISLIRHFQAQGVQRFGLGMAPLAGMAEHPLASHWHRLGRLLYTRGERFYNFRGLRAFKEKFDPQWEPRYLAAPGGLTPLFVLADVAALIGGGLRGVIAK</sequence>
<evidence type="ECO:0000259" key="7">
    <source>
        <dbReference type="Pfam" id="PF09924"/>
    </source>
</evidence>
<gene>
    <name evidence="8" type="ORF">SAMN04488120_101131</name>
</gene>
<feature type="transmembrane region" description="Helical" evidence="6">
    <location>
        <begin position="67"/>
        <end position="85"/>
    </location>
</feature>
<evidence type="ECO:0000256" key="4">
    <source>
        <dbReference type="ARBA" id="ARBA00022989"/>
    </source>
</evidence>
<feature type="transmembrane region" description="Helical" evidence="6">
    <location>
        <begin position="426"/>
        <end position="443"/>
    </location>
</feature>
<dbReference type="Proteomes" id="UP000199771">
    <property type="component" value="Unassembled WGS sequence"/>
</dbReference>
<reference evidence="8 9" key="1">
    <citation type="submission" date="2016-10" db="EMBL/GenBank/DDBJ databases">
        <authorList>
            <person name="de Groot N.N."/>
        </authorList>
    </citation>
    <scope>NUCLEOTIDE SEQUENCE [LARGE SCALE GENOMIC DNA]</scope>
    <source>
        <strain evidence="8 9">DSM 23609</strain>
    </source>
</reference>
<dbReference type="Pfam" id="PF09924">
    <property type="entry name" value="LPG_synthase_C"/>
    <property type="match status" value="1"/>
</dbReference>
<dbReference type="GO" id="GO:0050071">
    <property type="term" value="F:phosphatidylglycerol lysyltransferase activity"/>
    <property type="evidence" value="ECO:0007669"/>
    <property type="project" value="UniProtKB-EC"/>
</dbReference>
<feature type="transmembrane region" description="Helical" evidence="6">
    <location>
        <begin position="27"/>
        <end position="47"/>
    </location>
</feature>
<feature type="transmembrane region" description="Helical" evidence="6">
    <location>
        <begin position="375"/>
        <end position="396"/>
    </location>
</feature>
<dbReference type="RefSeq" id="WP_234981450.1">
    <property type="nucleotide sequence ID" value="NZ_FOOC01000001.1"/>
</dbReference>
<dbReference type="SUPFAM" id="SSF55729">
    <property type="entry name" value="Acyl-CoA N-acyltransferases (Nat)"/>
    <property type="match status" value="1"/>
</dbReference>
<dbReference type="GO" id="GO:0055091">
    <property type="term" value="P:phospholipid homeostasis"/>
    <property type="evidence" value="ECO:0007669"/>
    <property type="project" value="TreeGrafter"/>
</dbReference>
<feature type="transmembrane region" description="Helical" evidence="6">
    <location>
        <begin position="180"/>
        <end position="200"/>
    </location>
</feature>
<keyword evidence="8" id="KW-0808">Transferase</keyword>
<keyword evidence="5 6" id="KW-0472">Membrane</keyword>
<keyword evidence="2" id="KW-1003">Cell membrane</keyword>
<dbReference type="InterPro" id="IPR016181">
    <property type="entry name" value="Acyl_CoA_acyltransferase"/>
</dbReference>
<dbReference type="GO" id="GO:0005886">
    <property type="term" value="C:plasma membrane"/>
    <property type="evidence" value="ECO:0007669"/>
    <property type="project" value="UniProtKB-SubCell"/>
</dbReference>
<dbReference type="GO" id="GO:0006629">
    <property type="term" value="P:lipid metabolic process"/>
    <property type="evidence" value="ECO:0007669"/>
    <property type="project" value="UniProtKB-KW"/>
</dbReference>
<evidence type="ECO:0000313" key="9">
    <source>
        <dbReference type="Proteomes" id="UP000199771"/>
    </source>
</evidence>
<feature type="transmembrane region" description="Helical" evidence="6">
    <location>
        <begin position="221"/>
        <end position="243"/>
    </location>
</feature>
<feature type="transmembrane region" description="Helical" evidence="6">
    <location>
        <begin position="97"/>
        <end position="124"/>
    </location>
</feature>
<feature type="transmembrane region" description="Helical" evidence="6">
    <location>
        <begin position="403"/>
        <end position="420"/>
    </location>
</feature>
<dbReference type="NCBIfam" id="NF033480">
    <property type="entry name" value="bifunc_MprF"/>
    <property type="match status" value="1"/>
</dbReference>
<feature type="transmembrane region" description="Helical" evidence="6">
    <location>
        <begin position="145"/>
        <end position="168"/>
    </location>
</feature>
<protein>
    <submittedName>
        <fullName evidence="8">Phosphatidylglycerol lysyltransferase</fullName>
    </submittedName>
</protein>
<dbReference type="GO" id="GO:0046677">
    <property type="term" value="P:response to antibiotic"/>
    <property type="evidence" value="ECO:0007669"/>
    <property type="project" value="UniProtKB-KW"/>
</dbReference>
<organism evidence="8 9">
    <name type="scientific">Fontimonas thermophila</name>
    <dbReference type="NCBI Taxonomy" id="1076937"/>
    <lineage>
        <taxon>Bacteria</taxon>
        <taxon>Pseudomonadati</taxon>
        <taxon>Pseudomonadota</taxon>
        <taxon>Gammaproteobacteria</taxon>
        <taxon>Nevskiales</taxon>
        <taxon>Nevskiaceae</taxon>
        <taxon>Fontimonas</taxon>
    </lineage>
</organism>
<dbReference type="AlphaFoldDB" id="A0A1I2H6C4"/>
<feature type="domain" description="Phosphatidylglycerol lysyltransferase C-terminal" evidence="7">
    <location>
        <begin position="547"/>
        <end position="835"/>
    </location>
</feature>
<accession>A0A1I2H6C4</accession>
<proteinExistence type="predicted"/>
<dbReference type="EMBL" id="FOOC01000001">
    <property type="protein sequence ID" value="SFF24326.1"/>
    <property type="molecule type" value="Genomic_DNA"/>
</dbReference>
<feature type="transmembrane region" description="Helical" evidence="6">
    <location>
        <begin position="249"/>
        <end position="267"/>
    </location>
</feature>
<dbReference type="InterPro" id="IPR024320">
    <property type="entry name" value="LPG_synthase_C"/>
</dbReference>
<keyword evidence="3 6" id="KW-0812">Transmembrane</keyword>
<evidence type="ECO:0000256" key="2">
    <source>
        <dbReference type="ARBA" id="ARBA00022475"/>
    </source>
</evidence>
<evidence type="ECO:0000256" key="6">
    <source>
        <dbReference type="SAM" id="Phobius"/>
    </source>
</evidence>
<dbReference type="PANTHER" id="PTHR34697:SF2">
    <property type="entry name" value="PHOSPHATIDYLGLYCEROL LYSYLTRANSFERASE"/>
    <property type="match status" value="1"/>
</dbReference>
<dbReference type="InterPro" id="IPR051211">
    <property type="entry name" value="PG_lysyltransferase"/>
</dbReference>
<keyword evidence="9" id="KW-1185">Reference proteome</keyword>
<evidence type="ECO:0000313" key="8">
    <source>
        <dbReference type="EMBL" id="SFF24326.1"/>
    </source>
</evidence>
<dbReference type="PANTHER" id="PTHR34697">
    <property type="entry name" value="PHOSPHATIDYLGLYCEROL LYSYLTRANSFERASE"/>
    <property type="match status" value="1"/>
</dbReference>
<feature type="transmembrane region" description="Helical" evidence="6">
    <location>
        <begin position="334"/>
        <end position="355"/>
    </location>
</feature>
<evidence type="ECO:0000256" key="3">
    <source>
        <dbReference type="ARBA" id="ARBA00022692"/>
    </source>
</evidence>
<name>A0A1I2H6C4_9GAMM</name>
<evidence type="ECO:0000256" key="1">
    <source>
        <dbReference type="ARBA" id="ARBA00004651"/>
    </source>
</evidence>
<keyword evidence="4 6" id="KW-1133">Transmembrane helix</keyword>
<comment type="subcellular location">
    <subcellularLocation>
        <location evidence="1">Cell membrane</location>
        <topology evidence="1">Multi-pass membrane protein</topology>
    </subcellularLocation>
</comment>
<evidence type="ECO:0000256" key="5">
    <source>
        <dbReference type="ARBA" id="ARBA00023136"/>
    </source>
</evidence>
<feature type="transmembrane region" description="Helical" evidence="6">
    <location>
        <begin position="463"/>
        <end position="482"/>
    </location>
</feature>
<dbReference type="STRING" id="1076937.SAMN04488120_101131"/>